<dbReference type="OrthoDB" id="1166059at2759"/>
<dbReference type="Proteomes" id="UP000250321">
    <property type="component" value="Unassembled WGS sequence"/>
</dbReference>
<dbReference type="PANTHER" id="PTHR31791">
    <property type="entry name" value="FRIGIDA-LIKE PROTEIN 3-RELATED"/>
    <property type="match status" value="1"/>
</dbReference>
<reference evidence="8 9" key="1">
    <citation type="submission" date="2018-02" db="EMBL/GenBank/DDBJ databases">
        <title>Draft genome of wild Prunus yedoensis var. nudiflora.</title>
        <authorList>
            <person name="Baek S."/>
            <person name="Kim J.-H."/>
            <person name="Choi K."/>
            <person name="Kim G.-B."/>
            <person name="Cho A."/>
            <person name="Jang H."/>
            <person name="Shin C.-H."/>
            <person name="Yu H.-J."/>
            <person name="Mun J.-H."/>
        </authorList>
    </citation>
    <scope>NUCLEOTIDE SEQUENCE [LARGE SCALE GENOMIC DNA]</scope>
    <source>
        <strain evidence="9">cv. Jeju island</strain>
        <tissue evidence="8">Leaf</tissue>
    </source>
</reference>
<dbReference type="InterPro" id="IPR012474">
    <property type="entry name" value="Frigida"/>
</dbReference>
<keyword evidence="4 5" id="KW-0287">Flowering</keyword>
<evidence type="ECO:0000256" key="1">
    <source>
        <dbReference type="ARBA" id="ARBA00008956"/>
    </source>
</evidence>
<name>A0A314UAM6_PRUYE</name>
<evidence type="ECO:0000256" key="3">
    <source>
        <dbReference type="ARBA" id="ARBA00022782"/>
    </source>
</evidence>
<dbReference type="AlphaFoldDB" id="A0A314UAM6"/>
<comment type="similarity">
    <text evidence="1 5">Belongs to the Frigida family.</text>
</comment>
<protein>
    <recommendedName>
        <fullName evidence="5">FRIGIDA-like protein</fullName>
    </recommendedName>
</protein>
<feature type="compositionally biased region" description="Low complexity" evidence="7">
    <location>
        <begin position="68"/>
        <end position="99"/>
    </location>
</feature>
<dbReference type="GO" id="GO:0030154">
    <property type="term" value="P:cell differentiation"/>
    <property type="evidence" value="ECO:0007669"/>
    <property type="project" value="UniProtKB-KW"/>
</dbReference>
<dbReference type="GO" id="GO:0009908">
    <property type="term" value="P:flower development"/>
    <property type="evidence" value="ECO:0007669"/>
    <property type="project" value="UniProtKB-KW"/>
</dbReference>
<dbReference type="Pfam" id="PF07899">
    <property type="entry name" value="Frigida"/>
    <property type="match status" value="1"/>
</dbReference>
<keyword evidence="6" id="KW-0175">Coiled coil</keyword>
<evidence type="ECO:0000313" key="8">
    <source>
        <dbReference type="EMBL" id="PQM34350.1"/>
    </source>
</evidence>
<dbReference type="EMBL" id="PJQY01003818">
    <property type="protein sequence ID" value="PQM34350.1"/>
    <property type="molecule type" value="Genomic_DNA"/>
</dbReference>
<dbReference type="PANTHER" id="PTHR31791:SF47">
    <property type="entry name" value="INACTIVE FRIGIDA-LIKE PROTEIN 2"/>
    <property type="match status" value="1"/>
</dbReference>
<evidence type="ECO:0000256" key="2">
    <source>
        <dbReference type="ARBA" id="ARBA00022473"/>
    </source>
</evidence>
<accession>A0A314UAM6</accession>
<proteinExistence type="inferred from homology"/>
<evidence type="ECO:0000256" key="5">
    <source>
        <dbReference type="RuleBase" id="RU364012"/>
    </source>
</evidence>
<evidence type="ECO:0000256" key="6">
    <source>
        <dbReference type="SAM" id="Coils"/>
    </source>
</evidence>
<feature type="region of interest" description="Disordered" evidence="7">
    <location>
        <begin position="451"/>
        <end position="491"/>
    </location>
</feature>
<organism evidence="8 9">
    <name type="scientific">Prunus yedoensis var. nudiflora</name>
    <dbReference type="NCBI Taxonomy" id="2094558"/>
    <lineage>
        <taxon>Eukaryota</taxon>
        <taxon>Viridiplantae</taxon>
        <taxon>Streptophyta</taxon>
        <taxon>Embryophyta</taxon>
        <taxon>Tracheophyta</taxon>
        <taxon>Spermatophyta</taxon>
        <taxon>Magnoliopsida</taxon>
        <taxon>eudicotyledons</taxon>
        <taxon>Gunneridae</taxon>
        <taxon>Pentapetalae</taxon>
        <taxon>rosids</taxon>
        <taxon>fabids</taxon>
        <taxon>Rosales</taxon>
        <taxon>Rosaceae</taxon>
        <taxon>Amygdaloideae</taxon>
        <taxon>Amygdaleae</taxon>
        <taxon>Prunus</taxon>
    </lineage>
</organism>
<sequence length="626" mass="68569">MATTVETMSAAMELIETKKENLKKAFDELQAHYNVLSSFNLTWSDLDSHFTSIKDSLNQKLQLLQTLESQSSNPSSSIPQDPCSSNPPSQKPQAPSSSSCRIPKDPFSSSNLPTQIAEDPSSLSLTLAQITEDTKIPTQITKDPPSSSISSTQMVKDPSSSNPPTRNTVELGTSLQSDSVPPRPELVAFCERMDALGLRKYMNETLDNRNTIRAELLGAIRYAKDPAAMVLDAVDDFYSENGRDKGDKDPELFAVRRSGVLLLEVLMGVSPDVGLEVRERAKKLALAWKGKVSMDGENPFEALGFLHLVAAYGLQSEFKMDELVDHFVIIARYRQAIELCQKIGLGDKIADLIQKLVSKGKHLLAVKFISEFDLTDKFPPVPLLKSYLKESKKLAKKVCKDGNNSRKSMNEATAKETGALKSVIKAIEDLKLESEYPPAVLQKRLEQLEKEKANRKRHAEAPAVKPQQHKQQTAKQQKLKQQHYGNKHPRMTAPVGSAAVSNSVNAAGLLPAYALSGTAPPIPPYAGSSAGLYGFAGGQMGFPGNPGPASNHLYSPTIMCRQAIITGNLPMVDMVYPLSTILHLTILSSACYPLFCDSILLDGVMPFAFFLQCWLSKKQSLLFCSP</sequence>
<keyword evidence="2 5" id="KW-0217">Developmental protein</keyword>
<keyword evidence="9" id="KW-1185">Reference proteome</keyword>
<feature type="compositionally biased region" description="Low complexity" evidence="7">
    <location>
        <begin position="465"/>
        <end position="476"/>
    </location>
</feature>
<evidence type="ECO:0000256" key="4">
    <source>
        <dbReference type="ARBA" id="ARBA00023089"/>
    </source>
</evidence>
<feature type="compositionally biased region" description="Polar residues" evidence="7">
    <location>
        <begin position="134"/>
        <end position="179"/>
    </location>
</feature>
<feature type="compositionally biased region" description="Basic residues" evidence="7">
    <location>
        <begin position="477"/>
        <end position="490"/>
    </location>
</feature>
<comment type="caution">
    <text evidence="8">The sequence shown here is derived from an EMBL/GenBank/DDBJ whole genome shotgun (WGS) entry which is preliminary data.</text>
</comment>
<evidence type="ECO:0000256" key="7">
    <source>
        <dbReference type="SAM" id="MobiDB-lite"/>
    </source>
</evidence>
<feature type="coiled-coil region" evidence="6">
    <location>
        <begin position="5"/>
        <end position="32"/>
    </location>
</feature>
<feature type="region of interest" description="Disordered" evidence="7">
    <location>
        <begin position="68"/>
        <end position="116"/>
    </location>
</feature>
<gene>
    <name evidence="8" type="ORF">Pyn_19486</name>
</gene>
<dbReference type="STRING" id="2094558.A0A314UAM6"/>
<feature type="region of interest" description="Disordered" evidence="7">
    <location>
        <begin position="134"/>
        <end position="182"/>
    </location>
</feature>
<keyword evidence="3 5" id="KW-0221">Differentiation</keyword>
<evidence type="ECO:0000313" key="9">
    <source>
        <dbReference type="Proteomes" id="UP000250321"/>
    </source>
</evidence>